<sequence length="241" mass="26179">MSIGGAPDSSGDASGGGGETLTKAETEVYDRQIRLWGMEAQNKLRAANVLLCGLSGVGAEISKNLMLCGIHSLTLADDKNVVQDDLESNFLLESDSVGQNVRFCAFSEPYTSNNNIFKRARASSHKAQALNPMVKLEILETSVSNMTVDFVSKFTLVVLCDQKYPDVVFWNGKCHELNVGFIACSVFGWMGYSFFDFNNHFFSSAPVTKKDAVCDGDGAASSSFLNAIDVDAENVIERKAR</sequence>
<dbReference type="GO" id="GO:0031510">
    <property type="term" value="C:SUMO activating enzyme complex"/>
    <property type="evidence" value="ECO:0007669"/>
    <property type="project" value="TreeGrafter"/>
</dbReference>
<dbReference type="InterPro" id="IPR045886">
    <property type="entry name" value="ThiF/MoeB/HesA"/>
</dbReference>
<gene>
    <name evidence="4" type="ORF">CGOC_LOCUS3068</name>
</gene>
<dbReference type="Gene3D" id="3.40.50.720">
    <property type="entry name" value="NAD(P)-binding Rossmann-like Domain"/>
    <property type="match status" value="1"/>
</dbReference>
<dbReference type="OrthoDB" id="10252231at2759"/>
<feature type="compositionally biased region" description="Low complexity" evidence="2">
    <location>
        <begin position="1"/>
        <end position="12"/>
    </location>
</feature>
<dbReference type="InterPro" id="IPR000594">
    <property type="entry name" value="ThiF_NAD_FAD-bd"/>
</dbReference>
<dbReference type="PANTHER" id="PTHR10953:SF162">
    <property type="entry name" value="SUMO-ACTIVATING ENZYME SUBUNIT 1"/>
    <property type="match status" value="1"/>
</dbReference>
<dbReference type="GO" id="GO:0005737">
    <property type="term" value="C:cytoplasm"/>
    <property type="evidence" value="ECO:0007669"/>
    <property type="project" value="TreeGrafter"/>
</dbReference>
<feature type="domain" description="THIF-type NAD/FAD binding fold" evidence="3">
    <location>
        <begin position="29"/>
        <end position="194"/>
    </location>
</feature>
<dbReference type="Pfam" id="PF00899">
    <property type="entry name" value="ThiF"/>
    <property type="match status" value="1"/>
</dbReference>
<dbReference type="GO" id="GO:0019948">
    <property type="term" value="F:SUMO activating enzyme activity"/>
    <property type="evidence" value="ECO:0007669"/>
    <property type="project" value="TreeGrafter"/>
</dbReference>
<dbReference type="GO" id="GO:0016925">
    <property type="term" value="P:protein sumoylation"/>
    <property type="evidence" value="ECO:0007669"/>
    <property type="project" value="TreeGrafter"/>
</dbReference>
<dbReference type="InterPro" id="IPR035985">
    <property type="entry name" value="Ubiquitin-activating_enz"/>
</dbReference>
<proteinExistence type="inferred from homology"/>
<evidence type="ECO:0000256" key="1">
    <source>
        <dbReference type="ARBA" id="ARBA00005673"/>
    </source>
</evidence>
<dbReference type="AlphaFoldDB" id="A0A3P6RIY2"/>
<evidence type="ECO:0000256" key="2">
    <source>
        <dbReference type="SAM" id="MobiDB-lite"/>
    </source>
</evidence>
<keyword evidence="5" id="KW-1185">Reference proteome</keyword>
<feature type="region of interest" description="Disordered" evidence="2">
    <location>
        <begin position="1"/>
        <end position="20"/>
    </location>
</feature>
<dbReference type="SUPFAM" id="SSF69572">
    <property type="entry name" value="Activating enzymes of the ubiquitin-like proteins"/>
    <property type="match status" value="1"/>
</dbReference>
<protein>
    <recommendedName>
        <fullName evidence="3">THIF-type NAD/FAD binding fold domain-containing protein</fullName>
    </recommendedName>
</protein>
<dbReference type="Proteomes" id="UP000271889">
    <property type="component" value="Unassembled WGS sequence"/>
</dbReference>
<name>A0A3P6RIY2_CYLGO</name>
<reference evidence="4 5" key="1">
    <citation type="submission" date="2018-11" db="EMBL/GenBank/DDBJ databases">
        <authorList>
            <consortium name="Pathogen Informatics"/>
        </authorList>
    </citation>
    <scope>NUCLEOTIDE SEQUENCE [LARGE SCALE GENOMIC DNA]</scope>
</reference>
<organism evidence="4 5">
    <name type="scientific">Cylicostephanus goldi</name>
    <name type="common">Nematode worm</name>
    <dbReference type="NCBI Taxonomy" id="71465"/>
    <lineage>
        <taxon>Eukaryota</taxon>
        <taxon>Metazoa</taxon>
        <taxon>Ecdysozoa</taxon>
        <taxon>Nematoda</taxon>
        <taxon>Chromadorea</taxon>
        <taxon>Rhabditida</taxon>
        <taxon>Rhabditina</taxon>
        <taxon>Rhabditomorpha</taxon>
        <taxon>Strongyloidea</taxon>
        <taxon>Strongylidae</taxon>
        <taxon>Cylicostephanus</taxon>
    </lineage>
</organism>
<evidence type="ECO:0000313" key="4">
    <source>
        <dbReference type="EMBL" id="VDK54650.1"/>
    </source>
</evidence>
<dbReference type="EMBL" id="UYRV01007459">
    <property type="protein sequence ID" value="VDK54650.1"/>
    <property type="molecule type" value="Genomic_DNA"/>
</dbReference>
<comment type="similarity">
    <text evidence="1">Belongs to the ubiquitin-activating E1 family.</text>
</comment>
<accession>A0A3P6RIY2</accession>
<dbReference type="PANTHER" id="PTHR10953">
    <property type="entry name" value="UBIQUITIN-ACTIVATING ENZYME E1"/>
    <property type="match status" value="1"/>
</dbReference>
<evidence type="ECO:0000259" key="3">
    <source>
        <dbReference type="Pfam" id="PF00899"/>
    </source>
</evidence>
<evidence type="ECO:0000313" key="5">
    <source>
        <dbReference type="Proteomes" id="UP000271889"/>
    </source>
</evidence>